<name>A0A841KJ85_9HYPH</name>
<reference evidence="2 3" key="1">
    <citation type="submission" date="2020-08" db="EMBL/GenBank/DDBJ databases">
        <title>Genomic Encyclopedia of Type Strains, Phase IV (KMG-IV): sequencing the most valuable type-strain genomes for metagenomic binning, comparative biology and taxonomic classification.</title>
        <authorList>
            <person name="Goeker M."/>
        </authorList>
    </citation>
    <scope>NUCLEOTIDE SEQUENCE [LARGE SCALE GENOMIC DNA]</scope>
    <source>
        <strain evidence="2 3">DSM 101465</strain>
    </source>
</reference>
<evidence type="ECO:0000256" key="1">
    <source>
        <dbReference type="SAM" id="MobiDB-lite"/>
    </source>
</evidence>
<comment type="caution">
    <text evidence="2">The sequence shown here is derived from an EMBL/GenBank/DDBJ whole genome shotgun (WGS) entry which is preliminary data.</text>
</comment>
<dbReference type="RefSeq" id="WP_183335811.1">
    <property type="nucleotide sequence ID" value="NZ_BMHX01000007.1"/>
</dbReference>
<sequence>MRHLSMIERFEAERRRCRLAYEKARRCHRGVGRAAQALRTATHAALRAEVCELRRLKRAVEQARRRESEPMPDLFLEDAHV</sequence>
<proteinExistence type="predicted"/>
<dbReference type="EMBL" id="JACHEH010000007">
    <property type="protein sequence ID" value="MBB6169453.1"/>
    <property type="molecule type" value="Genomic_DNA"/>
</dbReference>
<feature type="region of interest" description="Disordered" evidence="1">
    <location>
        <begin position="62"/>
        <end position="81"/>
    </location>
</feature>
<gene>
    <name evidence="2" type="ORF">HNQ73_003095</name>
</gene>
<dbReference type="AlphaFoldDB" id="A0A841KJ85"/>
<dbReference type="Proteomes" id="UP000588017">
    <property type="component" value="Unassembled WGS sequence"/>
</dbReference>
<keyword evidence="3" id="KW-1185">Reference proteome</keyword>
<accession>A0A841KJ85</accession>
<protein>
    <submittedName>
        <fullName evidence="2">Putative membrane protein</fullName>
    </submittedName>
</protein>
<organism evidence="2 3">
    <name type="scientific">Chelatococcus composti</name>
    <dbReference type="NCBI Taxonomy" id="1743235"/>
    <lineage>
        <taxon>Bacteria</taxon>
        <taxon>Pseudomonadati</taxon>
        <taxon>Pseudomonadota</taxon>
        <taxon>Alphaproteobacteria</taxon>
        <taxon>Hyphomicrobiales</taxon>
        <taxon>Chelatococcaceae</taxon>
        <taxon>Chelatococcus</taxon>
    </lineage>
</organism>
<evidence type="ECO:0000313" key="3">
    <source>
        <dbReference type="Proteomes" id="UP000588017"/>
    </source>
</evidence>
<evidence type="ECO:0000313" key="2">
    <source>
        <dbReference type="EMBL" id="MBB6169453.1"/>
    </source>
</evidence>